<dbReference type="PANTHER" id="PTHR43236">
    <property type="entry name" value="ANTITOXIN HIGA1"/>
    <property type="match status" value="1"/>
</dbReference>
<protein>
    <recommendedName>
        <fullName evidence="1">IrrE N-terminal-like domain-containing protein</fullName>
    </recommendedName>
</protein>
<keyword evidence="3" id="KW-1185">Reference proteome</keyword>
<dbReference type="AlphaFoldDB" id="A0A1I1VQS3"/>
<dbReference type="InterPro" id="IPR010359">
    <property type="entry name" value="IrrE_HExxH"/>
</dbReference>
<organism evidence="2 3">
    <name type="scientific">Thiohalospira halophila DSM 15071</name>
    <dbReference type="NCBI Taxonomy" id="1123397"/>
    <lineage>
        <taxon>Bacteria</taxon>
        <taxon>Pseudomonadati</taxon>
        <taxon>Pseudomonadota</taxon>
        <taxon>Gammaproteobacteria</taxon>
        <taxon>Thiohalospirales</taxon>
        <taxon>Thiohalospiraceae</taxon>
        <taxon>Thiohalospira</taxon>
    </lineage>
</organism>
<name>A0A1I1VQS3_9GAMM</name>
<reference evidence="2 3" key="1">
    <citation type="submission" date="2016-10" db="EMBL/GenBank/DDBJ databases">
        <authorList>
            <person name="de Groot N.N."/>
        </authorList>
    </citation>
    <scope>NUCLEOTIDE SEQUENCE [LARGE SCALE GENOMIC DNA]</scope>
    <source>
        <strain evidence="2 3">HL3</strain>
    </source>
</reference>
<dbReference type="EMBL" id="FOMJ01000010">
    <property type="protein sequence ID" value="SFD85159.1"/>
    <property type="molecule type" value="Genomic_DNA"/>
</dbReference>
<dbReference type="InterPro" id="IPR052345">
    <property type="entry name" value="Rad_response_metalloprotease"/>
</dbReference>
<proteinExistence type="predicted"/>
<dbReference type="Pfam" id="PF06114">
    <property type="entry name" value="Peptidase_M78"/>
    <property type="match status" value="1"/>
</dbReference>
<evidence type="ECO:0000259" key="1">
    <source>
        <dbReference type="Pfam" id="PF06114"/>
    </source>
</evidence>
<evidence type="ECO:0000313" key="2">
    <source>
        <dbReference type="EMBL" id="SFD85159.1"/>
    </source>
</evidence>
<dbReference type="Proteomes" id="UP000198611">
    <property type="component" value="Unassembled WGS sequence"/>
</dbReference>
<accession>A0A1I1VQS3</accession>
<sequence>MKRHWDRTVPVDVDALAHAAGVRVKPVQSIPGADSASGCYEVDAGGEGTIRYVLSEPLVRRRFITAHELGHHVLGHASSKETVFRDDPSHFSSHATDPREREANQFAAEVLMPELAIRYFIQEKGITDLAELARKMQVSQVAMKYRLKNLGWLT</sequence>
<gene>
    <name evidence="2" type="ORF">SAMN05660831_02441</name>
</gene>
<dbReference type="PANTHER" id="PTHR43236:SF1">
    <property type="entry name" value="BLL7220 PROTEIN"/>
    <property type="match status" value="1"/>
</dbReference>
<dbReference type="Gene3D" id="1.10.10.2910">
    <property type="match status" value="1"/>
</dbReference>
<feature type="domain" description="IrrE N-terminal-like" evidence="1">
    <location>
        <begin position="55"/>
        <end position="148"/>
    </location>
</feature>
<evidence type="ECO:0000313" key="3">
    <source>
        <dbReference type="Proteomes" id="UP000198611"/>
    </source>
</evidence>